<protein>
    <recommendedName>
        <fullName evidence="2">DUF4216 domain-containing protein</fullName>
    </recommendedName>
</protein>
<dbReference type="AlphaFoldDB" id="A0A2U1M7S7"/>
<accession>A0A2U1M7S7</accession>
<feature type="region of interest" description="Disordered" evidence="1">
    <location>
        <begin position="364"/>
        <end position="388"/>
    </location>
</feature>
<keyword evidence="4" id="KW-1185">Reference proteome</keyword>
<organism evidence="3 4">
    <name type="scientific">Artemisia annua</name>
    <name type="common">Sweet wormwood</name>
    <dbReference type="NCBI Taxonomy" id="35608"/>
    <lineage>
        <taxon>Eukaryota</taxon>
        <taxon>Viridiplantae</taxon>
        <taxon>Streptophyta</taxon>
        <taxon>Embryophyta</taxon>
        <taxon>Tracheophyta</taxon>
        <taxon>Spermatophyta</taxon>
        <taxon>Magnoliopsida</taxon>
        <taxon>eudicotyledons</taxon>
        <taxon>Gunneridae</taxon>
        <taxon>Pentapetalae</taxon>
        <taxon>asterids</taxon>
        <taxon>campanulids</taxon>
        <taxon>Asterales</taxon>
        <taxon>Asteraceae</taxon>
        <taxon>Asteroideae</taxon>
        <taxon>Anthemideae</taxon>
        <taxon>Artemisiinae</taxon>
        <taxon>Artemisia</taxon>
    </lineage>
</organism>
<dbReference type="InterPro" id="IPR025312">
    <property type="entry name" value="DUF4216"/>
</dbReference>
<comment type="caution">
    <text evidence="3">The sequence shown here is derived from an EMBL/GenBank/DDBJ whole genome shotgun (WGS) entry which is preliminary data.</text>
</comment>
<dbReference type="OrthoDB" id="1722527at2759"/>
<feature type="domain" description="DUF4216" evidence="2">
    <location>
        <begin position="263"/>
        <end position="323"/>
    </location>
</feature>
<name>A0A2U1M7S7_ARTAN</name>
<sequence length="476" mass="54222">MVRSSKYGCFQRGCAVVNEMKGRWNKLIYNYLRVSLSGDEFYEVTKQGVHDYEITSGAMSTEKEMCHDKALIWKGVCAYEYVGISEAFDGCCLRECLDLPIVCLGCLNSSDLDDYSLLCLKDVTEKEVSFGHVKSDIWKWPKRKKMGGTQCKVSLSWHSMSCSCVRPWQKKTACLCKALLFFTKKGNVVANMLCSKGPSPTSRRFNGYYVKGYRFHTKARDDRCKTQNSGVSLTALSPSFASSRDKNPVLGNVEYYGRVLEIIELDYWSKFKVVLFRCEWYQVEKDELGLSCVNFNKLCCSNDPFVMPSQVHQVFYVPDPIQNSLHYVVNKVPRDLFDFEEECMGNKSKPDQGEITAISEINATSSHDHNGETGEDYPQEVSASVGAPKKKVAEKAKANWAKKKMVQVTAKKTYARVREELKKVAEKAKANWAKKKMVQVTAKKTYARVREELKKSLTGSELTRKELFRVCFSKYT</sequence>
<gene>
    <name evidence="3" type="ORF">CTI12_AA411890</name>
</gene>
<evidence type="ECO:0000256" key="1">
    <source>
        <dbReference type="SAM" id="MobiDB-lite"/>
    </source>
</evidence>
<dbReference type="Pfam" id="PF13952">
    <property type="entry name" value="DUF4216"/>
    <property type="match status" value="1"/>
</dbReference>
<reference evidence="3 4" key="1">
    <citation type="journal article" date="2018" name="Mol. Plant">
        <title>The genome of Artemisia annua provides insight into the evolution of Asteraceae family and artemisinin biosynthesis.</title>
        <authorList>
            <person name="Shen Q."/>
            <person name="Zhang L."/>
            <person name="Liao Z."/>
            <person name="Wang S."/>
            <person name="Yan T."/>
            <person name="Shi P."/>
            <person name="Liu M."/>
            <person name="Fu X."/>
            <person name="Pan Q."/>
            <person name="Wang Y."/>
            <person name="Lv Z."/>
            <person name="Lu X."/>
            <person name="Zhang F."/>
            <person name="Jiang W."/>
            <person name="Ma Y."/>
            <person name="Chen M."/>
            <person name="Hao X."/>
            <person name="Li L."/>
            <person name="Tang Y."/>
            <person name="Lv G."/>
            <person name="Zhou Y."/>
            <person name="Sun X."/>
            <person name="Brodelius P.E."/>
            <person name="Rose J.K.C."/>
            <person name="Tang K."/>
        </authorList>
    </citation>
    <scope>NUCLEOTIDE SEQUENCE [LARGE SCALE GENOMIC DNA]</scope>
    <source>
        <strain evidence="4">cv. Huhao1</strain>
        <tissue evidence="3">Leaf</tissue>
    </source>
</reference>
<evidence type="ECO:0000259" key="2">
    <source>
        <dbReference type="Pfam" id="PF13952"/>
    </source>
</evidence>
<dbReference type="EMBL" id="PKPP01006206">
    <property type="protein sequence ID" value="PWA57309.1"/>
    <property type="molecule type" value="Genomic_DNA"/>
</dbReference>
<evidence type="ECO:0000313" key="3">
    <source>
        <dbReference type="EMBL" id="PWA57309.1"/>
    </source>
</evidence>
<dbReference type="PANTHER" id="PTHR48258">
    <property type="entry name" value="DUF4218 DOMAIN-CONTAINING PROTEIN-RELATED"/>
    <property type="match status" value="1"/>
</dbReference>
<dbReference type="PANTHER" id="PTHR48258:SF8">
    <property type="entry name" value="DUF4216 DOMAIN-CONTAINING PROTEIN"/>
    <property type="match status" value="1"/>
</dbReference>
<evidence type="ECO:0000313" key="4">
    <source>
        <dbReference type="Proteomes" id="UP000245207"/>
    </source>
</evidence>
<proteinExistence type="predicted"/>
<dbReference type="Proteomes" id="UP000245207">
    <property type="component" value="Unassembled WGS sequence"/>
</dbReference>